<feature type="non-terminal residue" evidence="1">
    <location>
        <position position="66"/>
    </location>
</feature>
<accession>A0A4Y1ZNF1</accession>
<organism evidence="1 2">
    <name type="scientific">Araneus ventricosus</name>
    <name type="common">Orbweaver spider</name>
    <name type="synonym">Epeira ventricosa</name>
    <dbReference type="NCBI Taxonomy" id="182803"/>
    <lineage>
        <taxon>Eukaryota</taxon>
        <taxon>Metazoa</taxon>
        <taxon>Ecdysozoa</taxon>
        <taxon>Arthropoda</taxon>
        <taxon>Chelicerata</taxon>
        <taxon>Arachnida</taxon>
        <taxon>Araneae</taxon>
        <taxon>Araneomorphae</taxon>
        <taxon>Entelegynae</taxon>
        <taxon>Araneoidea</taxon>
        <taxon>Araneidae</taxon>
        <taxon>Araneus</taxon>
    </lineage>
</organism>
<proteinExistence type="predicted"/>
<reference evidence="1 2" key="1">
    <citation type="journal article" date="2019" name="Sci. Rep.">
        <title>Orb-weaving spider Araneus ventricosus genome elucidates the spidroin gene catalogue.</title>
        <authorList>
            <person name="Kono N."/>
            <person name="Nakamura H."/>
            <person name="Ohtoshi R."/>
            <person name="Moran D.A.P."/>
            <person name="Shinohara A."/>
            <person name="Yoshida Y."/>
            <person name="Fujiwara M."/>
            <person name="Mori M."/>
            <person name="Tomita M."/>
            <person name="Arakawa K."/>
        </authorList>
    </citation>
    <scope>NUCLEOTIDE SEQUENCE [LARGE SCALE GENOMIC DNA]</scope>
</reference>
<sequence length="66" mass="7413">MSALFEAKLPTSFSNEIESSSPNLIVVRSNVTNLEECSIWIKEYGKATNTKWNARTSKPCGQRFVC</sequence>
<evidence type="ECO:0000313" key="1">
    <source>
        <dbReference type="EMBL" id="GBL59019.1"/>
    </source>
</evidence>
<gene>
    <name evidence="1" type="ORF">AVEN_263310_1</name>
</gene>
<dbReference type="EMBL" id="BGPR01151397">
    <property type="protein sequence ID" value="GBL59019.1"/>
    <property type="molecule type" value="Genomic_DNA"/>
</dbReference>
<name>A0A4Y1ZNF1_ARAVE</name>
<protein>
    <submittedName>
        <fullName evidence="1">Uncharacterized protein</fullName>
    </submittedName>
</protein>
<dbReference type="Proteomes" id="UP000499080">
    <property type="component" value="Unassembled WGS sequence"/>
</dbReference>
<comment type="caution">
    <text evidence="1">The sequence shown here is derived from an EMBL/GenBank/DDBJ whole genome shotgun (WGS) entry which is preliminary data.</text>
</comment>
<evidence type="ECO:0000313" key="2">
    <source>
        <dbReference type="Proteomes" id="UP000499080"/>
    </source>
</evidence>
<dbReference type="OrthoDB" id="8300209at2759"/>
<dbReference type="AlphaFoldDB" id="A0A4Y1ZNF1"/>
<keyword evidence="2" id="KW-1185">Reference proteome</keyword>